<dbReference type="Proteomes" id="UP000241903">
    <property type="component" value="Segment"/>
</dbReference>
<dbReference type="GeneID" id="30307635"/>
<dbReference type="Proteomes" id="UP000240393">
    <property type="component" value="Segment"/>
</dbReference>
<reference evidence="4 5" key="1">
    <citation type="journal article" date="2016" name="Virology">
        <title>The genomic content and context of auxiliary metabolic genes in marine cyanomyoviruses.</title>
        <authorList>
            <person name="Crummett L.T."/>
            <person name="Puxty R.J."/>
            <person name="Weihe C."/>
            <person name="Marston M.F."/>
            <person name="Martiny J.B."/>
        </authorList>
    </citation>
    <scope>NUCLEOTIDE SEQUENCE [LARGE SCALE GENOMIC DNA]</scope>
    <source>
        <strain evidence="1">0808SB05</strain>
        <strain evidence="2">0908SB82</strain>
        <strain evidence="3">1109NB16</strain>
    </source>
</reference>
<evidence type="ECO:0000313" key="4">
    <source>
        <dbReference type="Proteomes" id="UP000202784"/>
    </source>
</evidence>
<dbReference type="EMBL" id="KU686204">
    <property type="protein sequence ID" value="AOV60199.1"/>
    <property type="molecule type" value="Genomic_DNA"/>
</dbReference>
<dbReference type="Proteomes" id="UP000202784">
    <property type="component" value="Segment"/>
</dbReference>
<dbReference type="KEGG" id="vg:30307635"/>
<name>A0A1D8KQ04_9CAUD</name>
<dbReference type="EMBL" id="KU686206">
    <property type="protein sequence ID" value="AOV60654.1"/>
    <property type="molecule type" value="Genomic_DNA"/>
</dbReference>
<sequence length="37" mass="4506">MTNQEIDAMVNEFWEQMEEEAAKLEVTVDYYVEEFMI</sequence>
<protein>
    <submittedName>
        <fullName evidence="3">Uncharacterized protein</fullName>
    </submittedName>
</protein>
<evidence type="ECO:0000313" key="5">
    <source>
        <dbReference type="Proteomes" id="UP000240393"/>
    </source>
</evidence>
<evidence type="ECO:0000313" key="1">
    <source>
        <dbReference type="EMBL" id="AOV60199.1"/>
    </source>
</evidence>
<evidence type="ECO:0000313" key="3">
    <source>
        <dbReference type="EMBL" id="AOV60654.1"/>
    </source>
</evidence>
<dbReference type="RefSeq" id="YP_009322486.1">
    <property type="nucleotide sequence ID" value="NC_031922.1"/>
</dbReference>
<dbReference type="EMBL" id="KU686205">
    <property type="protein sequence ID" value="AOV60426.1"/>
    <property type="molecule type" value="Genomic_DNA"/>
</dbReference>
<accession>A0A1D8KQ04</accession>
<gene>
    <name evidence="3" type="ORF">N161109_051</name>
    <name evidence="1" type="ORF">S050808_052</name>
    <name evidence="2" type="ORF">S820908_051</name>
</gene>
<evidence type="ECO:0000313" key="2">
    <source>
        <dbReference type="EMBL" id="AOV60426.1"/>
    </source>
</evidence>
<keyword evidence="4" id="KW-1185">Reference proteome</keyword>
<proteinExistence type="predicted"/>
<organism evidence="3 4">
    <name type="scientific">Synechococcus phage S-CAM9</name>
    <dbReference type="NCBI Taxonomy" id="1883369"/>
    <lineage>
        <taxon>Viruses</taxon>
        <taxon>Duplodnaviria</taxon>
        <taxon>Heunggongvirae</taxon>
        <taxon>Uroviricota</taxon>
        <taxon>Caudoviricetes</taxon>
        <taxon>Pantevenvirales</taxon>
        <taxon>Kyanoviridae</taxon>
        <taxon>Kanaloavirus</taxon>
        <taxon>Kanaloavirus scam9</taxon>
    </lineage>
</organism>